<organism evidence="2 3">
    <name type="scientific">Acinetobacter puyangensis</name>
    <dbReference type="NCBI Taxonomy" id="1096779"/>
    <lineage>
        <taxon>Bacteria</taxon>
        <taxon>Pseudomonadati</taxon>
        <taxon>Pseudomonadota</taxon>
        <taxon>Gammaproteobacteria</taxon>
        <taxon>Moraxellales</taxon>
        <taxon>Moraxellaceae</taxon>
        <taxon>Acinetobacter</taxon>
    </lineage>
</organism>
<proteinExistence type="predicted"/>
<evidence type="ECO:0000313" key="3">
    <source>
        <dbReference type="Proteomes" id="UP000219042"/>
    </source>
</evidence>
<evidence type="ECO:0000256" key="1">
    <source>
        <dbReference type="SAM" id="SignalP"/>
    </source>
</evidence>
<name>A0A240EB51_9GAMM</name>
<protein>
    <recommendedName>
        <fullName evidence="4">Outer membrane protein</fullName>
    </recommendedName>
</protein>
<sequence>MLKQTAVLAMTVAVMSNALAAEETNSLGLSLSGTAALTTDYRFRGLSQTQNDPAVQATFTVSHDSGVYLGVFGSNVHFGDDSPHLELSPYLGYSTELNFSDTLKPVLDISYTRFNYPGWSDWAWNEFSVKLSFADVIINHDSLLTSINYGDDYAGFAGDEWNFSLGYVVPIADTGFGLVTGLGYTSIDQTGALADASADDYIDWKVGISYDLKSLAGLTAELAAVGTNIDTDGLARVTKRGVDTGAVFTLSKSF</sequence>
<feature type="chain" id="PRO_5012760417" description="Outer membrane protein" evidence="1">
    <location>
        <begin position="21"/>
        <end position="254"/>
    </location>
</feature>
<dbReference type="NCBIfam" id="TIGR02001">
    <property type="entry name" value="gcw_chp"/>
    <property type="match status" value="1"/>
</dbReference>
<dbReference type="Pfam" id="PF09694">
    <property type="entry name" value="Gcw_chp"/>
    <property type="match status" value="1"/>
</dbReference>
<dbReference type="OrthoDB" id="9793561at2"/>
<dbReference type="EMBL" id="OANT01000006">
    <property type="protein sequence ID" value="SNX45892.1"/>
    <property type="molecule type" value="Genomic_DNA"/>
</dbReference>
<dbReference type="RefSeq" id="WP_097079643.1">
    <property type="nucleotide sequence ID" value="NZ_BAABHT010000003.1"/>
</dbReference>
<evidence type="ECO:0008006" key="4">
    <source>
        <dbReference type="Google" id="ProtNLM"/>
    </source>
</evidence>
<keyword evidence="3" id="KW-1185">Reference proteome</keyword>
<dbReference type="InterPro" id="IPR010239">
    <property type="entry name" value="CHP02001"/>
</dbReference>
<reference evidence="3" key="1">
    <citation type="submission" date="2016-09" db="EMBL/GenBank/DDBJ databases">
        <authorList>
            <person name="Varghese N."/>
            <person name="Submissions S."/>
        </authorList>
    </citation>
    <scope>NUCLEOTIDE SEQUENCE [LARGE SCALE GENOMIC DNA]</scope>
    <source>
        <strain evidence="3">ANC 4466</strain>
    </source>
</reference>
<dbReference type="AlphaFoldDB" id="A0A240EB51"/>
<keyword evidence="1" id="KW-0732">Signal</keyword>
<gene>
    <name evidence="2" type="ORF">SAMN05421731_106127</name>
</gene>
<accession>A0A240EB51</accession>
<feature type="signal peptide" evidence="1">
    <location>
        <begin position="1"/>
        <end position="20"/>
    </location>
</feature>
<evidence type="ECO:0000313" key="2">
    <source>
        <dbReference type="EMBL" id="SNX45892.1"/>
    </source>
</evidence>
<dbReference type="Proteomes" id="UP000219042">
    <property type="component" value="Unassembled WGS sequence"/>
</dbReference>